<evidence type="ECO:0000259" key="10">
    <source>
        <dbReference type="Pfam" id="PF01431"/>
    </source>
</evidence>
<dbReference type="InterPro" id="IPR008753">
    <property type="entry name" value="Peptidase_M13_N"/>
</dbReference>
<name>A0A8J5JU83_HOMAM</name>
<feature type="non-terminal residue" evidence="12">
    <location>
        <position position="1"/>
    </location>
</feature>
<dbReference type="GO" id="GO:0046872">
    <property type="term" value="F:metal ion binding"/>
    <property type="evidence" value="ECO:0007669"/>
    <property type="project" value="UniProtKB-KW"/>
</dbReference>
<dbReference type="PROSITE" id="PS51885">
    <property type="entry name" value="NEPRILYSIN"/>
    <property type="match status" value="1"/>
</dbReference>
<comment type="similarity">
    <text evidence="2">Belongs to the peptidase M13 family.</text>
</comment>
<keyword evidence="5" id="KW-0378">Hydrolase</keyword>
<evidence type="ECO:0000259" key="11">
    <source>
        <dbReference type="Pfam" id="PF05649"/>
    </source>
</evidence>
<dbReference type="Gene3D" id="1.10.1380.10">
    <property type="entry name" value="Neutral endopeptidase , domain2"/>
    <property type="match status" value="1"/>
</dbReference>
<dbReference type="InterPro" id="IPR024079">
    <property type="entry name" value="MetalloPept_cat_dom_sf"/>
</dbReference>
<dbReference type="SUPFAM" id="SSF55486">
    <property type="entry name" value="Metalloproteases ('zincins'), catalytic domain"/>
    <property type="match status" value="1"/>
</dbReference>
<dbReference type="Gene3D" id="3.40.390.10">
    <property type="entry name" value="Collagenase (Catalytic Domain)"/>
    <property type="match status" value="1"/>
</dbReference>
<evidence type="ECO:0000256" key="3">
    <source>
        <dbReference type="ARBA" id="ARBA00022670"/>
    </source>
</evidence>
<feature type="domain" description="Peptidase M13 C-terminal" evidence="10">
    <location>
        <begin position="807"/>
        <end position="885"/>
    </location>
</feature>
<keyword evidence="6" id="KW-0862">Zinc</keyword>
<feature type="region of interest" description="Disordered" evidence="8">
    <location>
        <begin position="160"/>
        <end position="191"/>
    </location>
</feature>
<dbReference type="InterPro" id="IPR018497">
    <property type="entry name" value="Peptidase_M13_C"/>
</dbReference>
<comment type="cofactor">
    <cofactor evidence="1">
        <name>Zn(2+)</name>
        <dbReference type="ChEBI" id="CHEBI:29105"/>
    </cofactor>
</comment>
<accession>A0A8J5JU83</accession>
<comment type="caution">
    <text evidence="12">The sequence shown here is derived from an EMBL/GenBank/DDBJ whole genome shotgun (WGS) entry which is preliminary data.</text>
</comment>
<dbReference type="AlphaFoldDB" id="A0A8J5JU83"/>
<keyword evidence="7" id="KW-0482">Metalloprotease</keyword>
<keyword evidence="4" id="KW-0479">Metal-binding</keyword>
<proteinExistence type="inferred from homology"/>
<keyword evidence="13" id="KW-1185">Reference proteome</keyword>
<dbReference type="InterPro" id="IPR042089">
    <property type="entry name" value="Peptidase_M13_dom_2"/>
</dbReference>
<keyword evidence="3" id="KW-0645">Protease</keyword>
<feature type="region of interest" description="Disordered" evidence="8">
    <location>
        <begin position="45"/>
        <end position="92"/>
    </location>
</feature>
<evidence type="ECO:0000313" key="13">
    <source>
        <dbReference type="Proteomes" id="UP000747542"/>
    </source>
</evidence>
<sequence length="890" mass="100647">VEAEWRDRLRGRAQFWVSWLWCLWSSLSSCVWCPALAVTTLPISGKHAGGYPGNTSSDSTTTPGTTTPTPSTTTPSTTTPTPTTLTSTTEMPTTELLTTLTSTTEMPTTELPATLTSTTEMPTTLTSTTEMPTTELPATLTSTTEMPTTELPATLTSTTEMPTTELSTTPTSTTETPIVYLPSSPSPETDEVCHSAECKKVAGRMLDGMDKSGVKPCQDFYQYACGGVEDELFLKPYDPKVNAAKIIKDKLAGIDPTSLTYPLKKFYDSCLNYENVNESDHKNEVKKLFLDIGYTFNTPNDNFKMWNVLAKMMKLHFTPLFDIGLDLDESDPAKFVLKLTPPLFNSPFSDDLAKSRCLQEYKQHKGLGVETRVKMMKMAVNDLNLMENITNATVRDDYLTNALLDANNFIELSAEMLPDVPKLRMYHVQKEYEEMTLEDLDEVFTEKTIGWRELVDDLLDRTVDPGTMKVHVYFKEELVALLKIMNESEKIYIDLVKPEGANFGSREYCYRATTSLMKDFTSHLYLDALPDNNIKDEIDNMVKITKQMAKSQLERRTKITAYDLWLEKLEEMTHGVPDIRVITPHLTNNKLQEDLTDDFIQNSVTLLKRYRTLMYTMYYNSAKSPEVLWNHFLLPDDVHAVTVYPLNTFLIPYGALEAPFFFDNVPLYMNYAGIGHMIAEEIAHGFDVTGIKYNGTMKNDIDPVMTSECLENQISQHYESSDLIFNYKVDKDLARDEVITNSAAIRLAWEAYLTAVTSQPLTTMEAHILDDTRTDARRRRSLNLYPGLDASSTRAKRETYSYIMPKTNTTEKQLPYLSLMPLQTYFVRYVQNHCSASSEIDMLSVMEKGQLPARLRMNIILKNEPLFAEAFNCPAASPMNPVDKCPFILG</sequence>
<protein>
    <submittedName>
        <fullName evidence="12">Neprilysin-1-like 2</fullName>
    </submittedName>
</protein>
<gene>
    <name evidence="12" type="primary">Nep1-L2</name>
    <name evidence="12" type="ORF">Hamer_G010853</name>
</gene>
<dbReference type="InterPro" id="IPR000718">
    <property type="entry name" value="Peptidase_M13"/>
</dbReference>
<evidence type="ECO:0000256" key="9">
    <source>
        <dbReference type="SAM" id="SignalP"/>
    </source>
</evidence>
<organism evidence="12 13">
    <name type="scientific">Homarus americanus</name>
    <name type="common">American lobster</name>
    <dbReference type="NCBI Taxonomy" id="6706"/>
    <lineage>
        <taxon>Eukaryota</taxon>
        <taxon>Metazoa</taxon>
        <taxon>Ecdysozoa</taxon>
        <taxon>Arthropoda</taxon>
        <taxon>Crustacea</taxon>
        <taxon>Multicrustacea</taxon>
        <taxon>Malacostraca</taxon>
        <taxon>Eumalacostraca</taxon>
        <taxon>Eucarida</taxon>
        <taxon>Decapoda</taxon>
        <taxon>Pleocyemata</taxon>
        <taxon>Astacidea</taxon>
        <taxon>Nephropoidea</taxon>
        <taxon>Nephropidae</taxon>
        <taxon>Homarus</taxon>
    </lineage>
</organism>
<dbReference type="GO" id="GO:0005886">
    <property type="term" value="C:plasma membrane"/>
    <property type="evidence" value="ECO:0007669"/>
    <property type="project" value="TreeGrafter"/>
</dbReference>
<evidence type="ECO:0000256" key="1">
    <source>
        <dbReference type="ARBA" id="ARBA00001947"/>
    </source>
</evidence>
<feature type="compositionally biased region" description="Low complexity" evidence="8">
    <location>
        <begin position="55"/>
        <end position="92"/>
    </location>
</feature>
<feature type="compositionally biased region" description="Low complexity" evidence="8">
    <location>
        <begin position="160"/>
        <end position="177"/>
    </location>
</feature>
<feature type="signal peptide" evidence="9">
    <location>
        <begin position="1"/>
        <end position="37"/>
    </location>
</feature>
<dbReference type="EMBL" id="JAHLQT010028013">
    <property type="protein sequence ID" value="KAG7162183.1"/>
    <property type="molecule type" value="Genomic_DNA"/>
</dbReference>
<reference evidence="12" key="1">
    <citation type="journal article" date="2021" name="Sci. Adv.">
        <title>The American lobster genome reveals insights on longevity, neural, and immune adaptations.</title>
        <authorList>
            <person name="Polinski J.M."/>
            <person name="Zimin A.V."/>
            <person name="Clark K.F."/>
            <person name="Kohn A.B."/>
            <person name="Sadowski N."/>
            <person name="Timp W."/>
            <person name="Ptitsyn A."/>
            <person name="Khanna P."/>
            <person name="Romanova D.Y."/>
            <person name="Williams P."/>
            <person name="Greenwood S.J."/>
            <person name="Moroz L.L."/>
            <person name="Walt D.R."/>
            <person name="Bodnar A.G."/>
        </authorList>
    </citation>
    <scope>NUCLEOTIDE SEQUENCE</scope>
    <source>
        <strain evidence="12">GMGI-L3</strain>
    </source>
</reference>
<evidence type="ECO:0000256" key="7">
    <source>
        <dbReference type="ARBA" id="ARBA00023049"/>
    </source>
</evidence>
<dbReference type="PANTHER" id="PTHR11733:SF240">
    <property type="entry name" value="GH14155P-RELATED"/>
    <property type="match status" value="1"/>
</dbReference>
<evidence type="ECO:0000256" key="8">
    <source>
        <dbReference type="SAM" id="MobiDB-lite"/>
    </source>
</evidence>
<evidence type="ECO:0000256" key="5">
    <source>
        <dbReference type="ARBA" id="ARBA00022801"/>
    </source>
</evidence>
<dbReference type="Pfam" id="PF01431">
    <property type="entry name" value="Peptidase_M13"/>
    <property type="match status" value="2"/>
</dbReference>
<evidence type="ECO:0000313" key="12">
    <source>
        <dbReference type="EMBL" id="KAG7162183.1"/>
    </source>
</evidence>
<dbReference type="PANTHER" id="PTHR11733">
    <property type="entry name" value="ZINC METALLOPROTEASE FAMILY M13 NEPRILYSIN-RELATED"/>
    <property type="match status" value="1"/>
</dbReference>
<feature type="chain" id="PRO_5035197709" evidence="9">
    <location>
        <begin position="38"/>
        <end position="890"/>
    </location>
</feature>
<dbReference type="GO" id="GO:0004222">
    <property type="term" value="F:metalloendopeptidase activity"/>
    <property type="evidence" value="ECO:0007669"/>
    <property type="project" value="InterPro"/>
</dbReference>
<evidence type="ECO:0000256" key="2">
    <source>
        <dbReference type="ARBA" id="ARBA00007357"/>
    </source>
</evidence>
<evidence type="ECO:0000256" key="4">
    <source>
        <dbReference type="ARBA" id="ARBA00022723"/>
    </source>
</evidence>
<dbReference type="Pfam" id="PF05649">
    <property type="entry name" value="Peptidase_M13_N"/>
    <property type="match status" value="1"/>
</dbReference>
<feature type="domain" description="Peptidase M13 N-terminal" evidence="11">
    <location>
        <begin position="216"/>
        <end position="487"/>
    </location>
</feature>
<feature type="domain" description="Peptidase M13 C-terminal" evidence="10">
    <location>
        <begin position="647"/>
        <end position="762"/>
    </location>
</feature>
<evidence type="ECO:0000256" key="6">
    <source>
        <dbReference type="ARBA" id="ARBA00022833"/>
    </source>
</evidence>
<keyword evidence="9" id="KW-0732">Signal</keyword>
<dbReference type="Proteomes" id="UP000747542">
    <property type="component" value="Unassembled WGS sequence"/>
</dbReference>
<dbReference type="GO" id="GO:0016485">
    <property type="term" value="P:protein processing"/>
    <property type="evidence" value="ECO:0007669"/>
    <property type="project" value="TreeGrafter"/>
</dbReference>